<evidence type="ECO:0000256" key="1">
    <source>
        <dbReference type="SAM" id="MobiDB-lite"/>
    </source>
</evidence>
<dbReference type="Pfam" id="PF10545">
    <property type="entry name" value="MADF_DNA_bdg"/>
    <property type="match status" value="1"/>
</dbReference>
<dbReference type="OrthoDB" id="5984255at2759"/>
<dbReference type="PROSITE" id="PS51029">
    <property type="entry name" value="MADF"/>
    <property type="match status" value="1"/>
</dbReference>
<sequence length="245" mass="28652">MRTSYKKNRPFDFKLIDHVEPNTVLYKRQTGLSNYDVMKVKTEIWSKIAEIMDCDVDFCLMRWNNLHYQYRKESRRPGGSTWPYFKRLQFLTDAQSRPKSKAKVERPPNVEQKESFVDQNAWQSYEDCVVMHVTDMEQHDDNTLIIEEIIEPSDLMLQEEIIFEEADDAVEQRLQLNIEPAAEERSTLAGDASPSSSTSDYLQMSRILGQLKGVQKVRAERRILAFLLKCQLRALVDEPINDLVI</sequence>
<feature type="region of interest" description="Disordered" evidence="1">
    <location>
        <begin position="96"/>
        <end position="116"/>
    </location>
</feature>
<dbReference type="GO" id="GO:0005667">
    <property type="term" value="C:transcription regulator complex"/>
    <property type="evidence" value="ECO:0007669"/>
    <property type="project" value="TreeGrafter"/>
</dbReference>
<reference evidence="3 4" key="1">
    <citation type="journal article" date="2019" name="J. Hered.">
        <title>An Improved Genome Assembly for Drosophila navojoa, the Basal Species in the mojavensis Cluster.</title>
        <authorList>
            <person name="Vanderlinde T."/>
            <person name="Dupim E.G."/>
            <person name="Nazario-Yepiz N.O."/>
            <person name="Carvalho A.B."/>
        </authorList>
    </citation>
    <scope>NUCLEOTIDE SEQUENCE [LARGE SCALE GENOMIC DNA]</scope>
    <source>
        <strain evidence="3">Navoj_Jal97</strain>
        <tissue evidence="3">Whole organism</tissue>
    </source>
</reference>
<feature type="compositionally biased region" description="Basic and acidic residues" evidence="1">
    <location>
        <begin position="102"/>
        <end position="116"/>
    </location>
</feature>
<evidence type="ECO:0000313" key="4">
    <source>
        <dbReference type="Proteomes" id="UP000295192"/>
    </source>
</evidence>
<dbReference type="PANTHER" id="PTHR12243:SF69">
    <property type="entry name" value="SI:CH73-59F11.3"/>
    <property type="match status" value="1"/>
</dbReference>
<proteinExistence type="predicted"/>
<dbReference type="Proteomes" id="UP000295192">
    <property type="component" value="Unassembled WGS sequence"/>
</dbReference>
<gene>
    <name evidence="3" type="ORF">AWZ03_000669</name>
</gene>
<dbReference type="AlphaFoldDB" id="A0A484BWD1"/>
<name>A0A484BWD1_DRONA</name>
<keyword evidence="4" id="KW-1185">Reference proteome</keyword>
<dbReference type="PANTHER" id="PTHR12243">
    <property type="entry name" value="MADF DOMAIN TRANSCRIPTION FACTOR"/>
    <property type="match status" value="1"/>
</dbReference>
<dbReference type="EMBL" id="LSRL02000002">
    <property type="protein sequence ID" value="TDG53126.1"/>
    <property type="molecule type" value="Genomic_DNA"/>
</dbReference>
<dbReference type="InterPro" id="IPR039353">
    <property type="entry name" value="TF_Adf1"/>
</dbReference>
<evidence type="ECO:0000259" key="2">
    <source>
        <dbReference type="PROSITE" id="PS51029"/>
    </source>
</evidence>
<feature type="domain" description="MADF" evidence="2">
    <location>
        <begin position="14"/>
        <end position="96"/>
    </location>
</feature>
<dbReference type="InterPro" id="IPR006578">
    <property type="entry name" value="MADF-dom"/>
</dbReference>
<dbReference type="GO" id="GO:0006357">
    <property type="term" value="P:regulation of transcription by RNA polymerase II"/>
    <property type="evidence" value="ECO:0007669"/>
    <property type="project" value="TreeGrafter"/>
</dbReference>
<protein>
    <recommendedName>
        <fullName evidence="2">MADF domain-containing protein</fullName>
    </recommendedName>
</protein>
<evidence type="ECO:0000313" key="3">
    <source>
        <dbReference type="EMBL" id="TDG53126.1"/>
    </source>
</evidence>
<organism evidence="3 4">
    <name type="scientific">Drosophila navojoa</name>
    <name type="common">Fruit fly</name>
    <dbReference type="NCBI Taxonomy" id="7232"/>
    <lineage>
        <taxon>Eukaryota</taxon>
        <taxon>Metazoa</taxon>
        <taxon>Ecdysozoa</taxon>
        <taxon>Arthropoda</taxon>
        <taxon>Hexapoda</taxon>
        <taxon>Insecta</taxon>
        <taxon>Pterygota</taxon>
        <taxon>Neoptera</taxon>
        <taxon>Endopterygota</taxon>
        <taxon>Diptera</taxon>
        <taxon>Brachycera</taxon>
        <taxon>Muscomorpha</taxon>
        <taxon>Ephydroidea</taxon>
        <taxon>Drosophilidae</taxon>
        <taxon>Drosophila</taxon>
    </lineage>
</organism>
<accession>A0A484BWD1</accession>
<dbReference type="SMART" id="SM00595">
    <property type="entry name" value="MADF"/>
    <property type="match status" value="1"/>
</dbReference>
<dbReference type="KEGG" id="dnv:108650447"/>
<dbReference type="GO" id="GO:0005634">
    <property type="term" value="C:nucleus"/>
    <property type="evidence" value="ECO:0007669"/>
    <property type="project" value="TreeGrafter"/>
</dbReference>
<comment type="caution">
    <text evidence="3">The sequence shown here is derived from an EMBL/GenBank/DDBJ whole genome shotgun (WGS) entry which is preliminary data.</text>
</comment>
<dbReference type="OMA" id="MAFLLKC"/>